<accession>A0A369JC28</accession>
<protein>
    <submittedName>
        <fullName evidence="2">Uncharacterized protein</fullName>
    </submittedName>
</protein>
<dbReference type="AlphaFoldDB" id="A0A369JC28"/>
<evidence type="ECO:0000313" key="2">
    <source>
        <dbReference type="EMBL" id="RDB19679.1"/>
    </source>
</evidence>
<dbReference type="EMBL" id="LUEZ02000077">
    <property type="protein sequence ID" value="RDB19679.1"/>
    <property type="molecule type" value="Genomic_DNA"/>
</dbReference>
<evidence type="ECO:0000313" key="3">
    <source>
        <dbReference type="Proteomes" id="UP000076154"/>
    </source>
</evidence>
<feature type="chain" id="PRO_5016875913" evidence="1">
    <location>
        <begin position="24"/>
        <end position="114"/>
    </location>
</feature>
<proteinExistence type="predicted"/>
<keyword evidence="1" id="KW-0732">Signal</keyword>
<name>A0A369JC28_HYPMA</name>
<feature type="signal peptide" evidence="1">
    <location>
        <begin position="1"/>
        <end position="23"/>
    </location>
</feature>
<gene>
    <name evidence="2" type="ORF">Hypma_013314</name>
</gene>
<keyword evidence="3" id="KW-1185">Reference proteome</keyword>
<sequence>MQFKFISFFVIASFISLPASTVAHPTTVYRRDAEPTPIPIEQRATGAVCTDYSRQGGRPPTGSASSWCFQNAGTGWKNSGGRCLPALPALFDHGRGTCYFSSKKWTPPLYSTGA</sequence>
<organism evidence="2 3">
    <name type="scientific">Hypsizygus marmoreus</name>
    <name type="common">White beech mushroom</name>
    <name type="synonym">Agaricus marmoreus</name>
    <dbReference type="NCBI Taxonomy" id="39966"/>
    <lineage>
        <taxon>Eukaryota</taxon>
        <taxon>Fungi</taxon>
        <taxon>Dikarya</taxon>
        <taxon>Basidiomycota</taxon>
        <taxon>Agaricomycotina</taxon>
        <taxon>Agaricomycetes</taxon>
        <taxon>Agaricomycetidae</taxon>
        <taxon>Agaricales</taxon>
        <taxon>Tricholomatineae</taxon>
        <taxon>Lyophyllaceae</taxon>
        <taxon>Hypsizygus</taxon>
    </lineage>
</organism>
<reference evidence="2" key="1">
    <citation type="submission" date="2018-04" db="EMBL/GenBank/DDBJ databases">
        <title>Whole genome sequencing of Hypsizygus marmoreus.</title>
        <authorList>
            <person name="Choi I.-G."/>
            <person name="Min B."/>
            <person name="Kim J.-G."/>
            <person name="Kim S."/>
            <person name="Oh Y.-L."/>
            <person name="Kong W.-S."/>
            <person name="Park H."/>
            <person name="Jeong J."/>
            <person name="Song E.-S."/>
        </authorList>
    </citation>
    <scope>NUCLEOTIDE SEQUENCE [LARGE SCALE GENOMIC DNA]</scope>
    <source>
        <strain evidence="2">51987-8</strain>
    </source>
</reference>
<evidence type="ECO:0000256" key="1">
    <source>
        <dbReference type="SAM" id="SignalP"/>
    </source>
</evidence>
<dbReference type="Proteomes" id="UP000076154">
    <property type="component" value="Unassembled WGS sequence"/>
</dbReference>
<dbReference type="InParanoid" id="A0A369JC28"/>
<comment type="caution">
    <text evidence="2">The sequence shown here is derived from an EMBL/GenBank/DDBJ whole genome shotgun (WGS) entry which is preliminary data.</text>
</comment>